<feature type="compositionally biased region" description="Polar residues" evidence="4">
    <location>
        <begin position="398"/>
        <end position="416"/>
    </location>
</feature>
<sequence length="608" mass="66983">MFPPRLAPPRPSLLRFNSLSYARRPRPLHPLRSARSQLGSRSINTDIFRCLSTRPAKPVKTRLPACLVPRRPNTSCLLGPGPANMERSNSSATPANARDVAAATRSGTKSPAPAFVSNPPVAKSELLREALREKRIGSKSDVQARRGSWTPKPTTPKPAPPRDDWIVNSEEEERSDSARSRHHHRRASTQAVSTPRPSASTPKPMASKEADAHMDKLSRENFDLKLRMYLQQERIQKMQQDLDEALDKLESLGKVEAEKNNLEEENQSLEVENEALRESLDAANREKQETLDMNDELVRELEKRDAAVEEAAGIIHGLEEEVEVLRRSTAENRVGDSDYFSGEADNNTSHQLKTTTSNLTASRPSSSGHGSDYFSATSMSPHAPFRTPRSLSRRGQIPQRSSSLQSMQHPDQVGSNKNRHSLHAGVSVGSLASSVVSEQSKAQCLAARTKDQQTFKPVADLAMMTASRLLPKSNGPALSRSPSKPLRSLYRDGQIKHDLPQQSSANGPHPQHLTPHKSTSSDTPASSLRQESSPNANPDDDVFSTDGTPSLQVPSTASSPTLSSVQNFGQWAPPEYPRWPPPGGLLARDFLFNGDGLDDFPRRWERRG</sequence>
<feature type="compositionally biased region" description="Polar residues" evidence="4">
    <location>
        <begin position="545"/>
        <end position="569"/>
    </location>
</feature>
<feature type="compositionally biased region" description="Polar residues" evidence="4">
    <location>
        <begin position="516"/>
        <end position="536"/>
    </location>
</feature>
<feature type="coiled-coil region" evidence="3">
    <location>
        <begin position="228"/>
        <end position="328"/>
    </location>
</feature>
<gene>
    <name evidence="6" type="ORF">BDY21DRAFT_335827</name>
</gene>
<feature type="region of interest" description="Disordered" evidence="4">
    <location>
        <begin position="78"/>
        <end position="120"/>
    </location>
</feature>
<protein>
    <recommendedName>
        <fullName evidence="5">Centrosomin N-terminal motif 1 domain-containing protein</fullName>
    </recommendedName>
</protein>
<organism evidence="6 7">
    <name type="scientific">Lineolata rhizophorae</name>
    <dbReference type="NCBI Taxonomy" id="578093"/>
    <lineage>
        <taxon>Eukaryota</taxon>
        <taxon>Fungi</taxon>
        <taxon>Dikarya</taxon>
        <taxon>Ascomycota</taxon>
        <taxon>Pezizomycotina</taxon>
        <taxon>Dothideomycetes</taxon>
        <taxon>Dothideomycetes incertae sedis</taxon>
        <taxon>Lineolatales</taxon>
        <taxon>Lineolataceae</taxon>
        <taxon>Lineolata</taxon>
    </lineage>
</organism>
<keyword evidence="7" id="KW-1185">Reference proteome</keyword>
<feature type="compositionally biased region" description="Polar residues" evidence="4">
    <location>
        <begin position="344"/>
        <end position="380"/>
    </location>
</feature>
<dbReference type="GO" id="GO:0005815">
    <property type="term" value="C:microtubule organizing center"/>
    <property type="evidence" value="ECO:0007669"/>
    <property type="project" value="InterPro"/>
</dbReference>
<evidence type="ECO:0000256" key="4">
    <source>
        <dbReference type="SAM" id="MobiDB-lite"/>
    </source>
</evidence>
<name>A0A6A6P9X5_9PEZI</name>
<feature type="region of interest" description="Disordered" evidence="4">
    <location>
        <begin position="498"/>
        <end position="584"/>
    </location>
</feature>
<feature type="compositionally biased region" description="Pro residues" evidence="4">
    <location>
        <begin position="574"/>
        <end position="583"/>
    </location>
</feature>
<keyword evidence="2" id="KW-0963">Cytoplasm</keyword>
<proteinExistence type="predicted"/>
<feature type="domain" description="Centrosomin N-terminal motif 1" evidence="5">
    <location>
        <begin position="208"/>
        <end position="286"/>
    </location>
</feature>
<evidence type="ECO:0000256" key="2">
    <source>
        <dbReference type="ARBA" id="ARBA00022490"/>
    </source>
</evidence>
<dbReference type="Proteomes" id="UP000799766">
    <property type="component" value="Unassembled WGS sequence"/>
</dbReference>
<feature type="region of interest" description="Disordered" evidence="4">
    <location>
        <begin position="335"/>
        <end position="420"/>
    </location>
</feature>
<evidence type="ECO:0000256" key="3">
    <source>
        <dbReference type="SAM" id="Coils"/>
    </source>
</evidence>
<evidence type="ECO:0000313" key="7">
    <source>
        <dbReference type="Proteomes" id="UP000799766"/>
    </source>
</evidence>
<evidence type="ECO:0000313" key="6">
    <source>
        <dbReference type="EMBL" id="KAF2460587.1"/>
    </source>
</evidence>
<dbReference type="EMBL" id="MU001673">
    <property type="protein sequence ID" value="KAF2460587.1"/>
    <property type="molecule type" value="Genomic_DNA"/>
</dbReference>
<keyword evidence="3" id="KW-0175">Coiled coil</keyword>
<dbReference type="OrthoDB" id="10251744at2759"/>
<comment type="subcellular location">
    <subcellularLocation>
        <location evidence="1">Cytoplasm</location>
    </subcellularLocation>
</comment>
<feature type="compositionally biased region" description="Basic and acidic residues" evidence="4">
    <location>
        <begin position="133"/>
        <end position="144"/>
    </location>
</feature>
<evidence type="ECO:0000256" key="1">
    <source>
        <dbReference type="ARBA" id="ARBA00004496"/>
    </source>
</evidence>
<reference evidence="6" key="1">
    <citation type="journal article" date="2020" name="Stud. Mycol.">
        <title>101 Dothideomycetes genomes: a test case for predicting lifestyles and emergence of pathogens.</title>
        <authorList>
            <person name="Haridas S."/>
            <person name="Albert R."/>
            <person name="Binder M."/>
            <person name="Bloem J."/>
            <person name="Labutti K."/>
            <person name="Salamov A."/>
            <person name="Andreopoulos B."/>
            <person name="Baker S."/>
            <person name="Barry K."/>
            <person name="Bills G."/>
            <person name="Bluhm B."/>
            <person name="Cannon C."/>
            <person name="Castanera R."/>
            <person name="Culley D."/>
            <person name="Daum C."/>
            <person name="Ezra D."/>
            <person name="Gonzalez J."/>
            <person name="Henrissat B."/>
            <person name="Kuo A."/>
            <person name="Liang C."/>
            <person name="Lipzen A."/>
            <person name="Lutzoni F."/>
            <person name="Magnuson J."/>
            <person name="Mondo S."/>
            <person name="Nolan M."/>
            <person name="Ohm R."/>
            <person name="Pangilinan J."/>
            <person name="Park H.-J."/>
            <person name="Ramirez L."/>
            <person name="Alfaro M."/>
            <person name="Sun H."/>
            <person name="Tritt A."/>
            <person name="Yoshinaga Y."/>
            <person name="Zwiers L.-H."/>
            <person name="Turgeon B."/>
            <person name="Goodwin S."/>
            <person name="Spatafora J."/>
            <person name="Crous P."/>
            <person name="Grigoriev I."/>
        </authorList>
    </citation>
    <scope>NUCLEOTIDE SEQUENCE</scope>
    <source>
        <strain evidence="6">ATCC 16933</strain>
    </source>
</reference>
<dbReference type="InterPro" id="IPR012943">
    <property type="entry name" value="Cnn_1N"/>
</dbReference>
<evidence type="ECO:0000259" key="5">
    <source>
        <dbReference type="Pfam" id="PF07989"/>
    </source>
</evidence>
<feature type="region of interest" description="Disordered" evidence="4">
    <location>
        <begin position="133"/>
        <end position="212"/>
    </location>
</feature>
<dbReference type="AlphaFoldDB" id="A0A6A6P9X5"/>
<dbReference type="Pfam" id="PF07989">
    <property type="entry name" value="Cnn_1N"/>
    <property type="match status" value="1"/>
</dbReference>
<feature type="compositionally biased region" description="Polar residues" evidence="4">
    <location>
        <begin position="189"/>
        <end position="201"/>
    </location>
</feature>
<accession>A0A6A6P9X5</accession>
<dbReference type="GO" id="GO:0005737">
    <property type="term" value="C:cytoplasm"/>
    <property type="evidence" value="ECO:0007669"/>
    <property type="project" value="UniProtKB-SubCell"/>
</dbReference>